<dbReference type="InterPro" id="IPR003358">
    <property type="entry name" value="tRNA_(Gua-N-7)_MeTrfase_Trmb"/>
</dbReference>
<keyword evidence="7" id="KW-0819">tRNA processing</keyword>
<dbReference type="GO" id="GO:0032259">
    <property type="term" value="P:methylation"/>
    <property type="evidence" value="ECO:0007669"/>
    <property type="project" value="UniProtKB-KW"/>
</dbReference>
<keyword evidence="6" id="KW-0949">S-adenosyl-L-methionine</keyword>
<sequence>MQGNSRRVESQQPGVHEKLDAIVAKYQQTENRRPVHKHTRDAFDETMAWLGDWQGDIILDSCCGVGQSTAGLAEQFSDARVIGLDKSDLRVAKHSHYQSAATNYRVVRADVIDFWRLLRGAADSSAWQLKAHYLCYPNPYPKPSQVQKRWHASPAMPDLMALAPQLEVRSNWLIYLQEFAQAAAAYGVQCEITEVPKHSRAITPFELKYRNSGQVCWRLRRV</sequence>
<evidence type="ECO:0000313" key="8">
    <source>
        <dbReference type="EMBL" id="MDC8829938.1"/>
    </source>
</evidence>
<evidence type="ECO:0000313" key="9">
    <source>
        <dbReference type="Proteomes" id="UP001218788"/>
    </source>
</evidence>
<gene>
    <name evidence="8" type="ORF">OIK42_04080</name>
</gene>
<evidence type="ECO:0000256" key="6">
    <source>
        <dbReference type="ARBA" id="ARBA00022691"/>
    </source>
</evidence>
<keyword evidence="9" id="KW-1185">Reference proteome</keyword>
<keyword evidence="4 8" id="KW-0489">Methyltransferase</keyword>
<dbReference type="Gene3D" id="3.40.50.150">
    <property type="entry name" value="Vaccinia Virus protein VP39"/>
    <property type="match status" value="1"/>
</dbReference>
<dbReference type="PROSITE" id="PS51625">
    <property type="entry name" value="SAM_MT_TRMB"/>
    <property type="match status" value="1"/>
</dbReference>
<proteinExistence type="predicted"/>
<comment type="catalytic activity">
    <reaction evidence="1">
        <text>guanosine(46) in tRNA + S-adenosyl-L-methionine = N(7)-methylguanosine(46) in tRNA + S-adenosyl-L-homocysteine</text>
        <dbReference type="Rhea" id="RHEA:42708"/>
        <dbReference type="Rhea" id="RHEA-COMP:10188"/>
        <dbReference type="Rhea" id="RHEA-COMP:10189"/>
        <dbReference type="ChEBI" id="CHEBI:57856"/>
        <dbReference type="ChEBI" id="CHEBI:59789"/>
        <dbReference type="ChEBI" id="CHEBI:74269"/>
        <dbReference type="ChEBI" id="CHEBI:74480"/>
        <dbReference type="EC" id="2.1.1.33"/>
    </reaction>
</comment>
<dbReference type="Proteomes" id="UP001218788">
    <property type="component" value="Unassembled WGS sequence"/>
</dbReference>
<accession>A0ABT5KYT2</accession>
<evidence type="ECO:0000256" key="1">
    <source>
        <dbReference type="ARBA" id="ARBA00000142"/>
    </source>
</evidence>
<dbReference type="InterPro" id="IPR029063">
    <property type="entry name" value="SAM-dependent_MTases_sf"/>
</dbReference>
<organism evidence="8 9">
    <name type="scientific">Alteromonas gilva</name>
    <dbReference type="NCBI Taxonomy" id="2987522"/>
    <lineage>
        <taxon>Bacteria</taxon>
        <taxon>Pseudomonadati</taxon>
        <taxon>Pseudomonadota</taxon>
        <taxon>Gammaproteobacteria</taxon>
        <taxon>Alteromonadales</taxon>
        <taxon>Alteromonadaceae</taxon>
        <taxon>Alteromonas/Salinimonas group</taxon>
        <taxon>Alteromonas</taxon>
    </lineage>
</organism>
<dbReference type="EC" id="2.1.1.33" evidence="3"/>
<reference evidence="8 9" key="1">
    <citation type="submission" date="2022-10" db="EMBL/GenBank/DDBJ databases">
        <title>Alteromonas sp. chi3 Genome sequencing.</title>
        <authorList>
            <person name="Park S."/>
        </authorList>
    </citation>
    <scope>NUCLEOTIDE SEQUENCE [LARGE SCALE GENOMIC DNA]</scope>
    <source>
        <strain evidence="9">chi3</strain>
    </source>
</reference>
<comment type="function">
    <text evidence="2">Catalyzes the formation of N(7)-methylguanine at position 46 (m7G46) in tRNA.</text>
</comment>
<evidence type="ECO:0000256" key="4">
    <source>
        <dbReference type="ARBA" id="ARBA00022603"/>
    </source>
</evidence>
<evidence type="ECO:0000256" key="7">
    <source>
        <dbReference type="ARBA" id="ARBA00022694"/>
    </source>
</evidence>
<dbReference type="CDD" id="cd02440">
    <property type="entry name" value="AdoMet_MTases"/>
    <property type="match status" value="1"/>
</dbReference>
<name>A0ABT5KYT2_9ALTE</name>
<evidence type="ECO:0000256" key="3">
    <source>
        <dbReference type="ARBA" id="ARBA00011977"/>
    </source>
</evidence>
<protein>
    <recommendedName>
        <fullName evidence="3">tRNA (guanine(46)-N(7))-methyltransferase</fullName>
        <ecNumber evidence="3">2.1.1.33</ecNumber>
    </recommendedName>
</protein>
<dbReference type="RefSeq" id="WP_273638511.1">
    <property type="nucleotide sequence ID" value="NZ_JAQQXP010000001.1"/>
</dbReference>
<dbReference type="Pfam" id="PF02390">
    <property type="entry name" value="Methyltransf_4"/>
    <property type="match status" value="1"/>
</dbReference>
<comment type="caution">
    <text evidence="8">The sequence shown here is derived from an EMBL/GenBank/DDBJ whole genome shotgun (WGS) entry which is preliminary data.</text>
</comment>
<dbReference type="SUPFAM" id="SSF53335">
    <property type="entry name" value="S-adenosyl-L-methionine-dependent methyltransferases"/>
    <property type="match status" value="1"/>
</dbReference>
<dbReference type="EMBL" id="JAQQXP010000001">
    <property type="protein sequence ID" value="MDC8829938.1"/>
    <property type="molecule type" value="Genomic_DNA"/>
</dbReference>
<keyword evidence="5" id="KW-0808">Transferase</keyword>
<evidence type="ECO:0000256" key="5">
    <source>
        <dbReference type="ARBA" id="ARBA00022679"/>
    </source>
</evidence>
<dbReference type="GO" id="GO:0008168">
    <property type="term" value="F:methyltransferase activity"/>
    <property type="evidence" value="ECO:0007669"/>
    <property type="project" value="UniProtKB-KW"/>
</dbReference>
<evidence type="ECO:0000256" key="2">
    <source>
        <dbReference type="ARBA" id="ARBA00003015"/>
    </source>
</evidence>